<sequence length="233" mass="27308">MDFNNINIYKKYIFDWTKTNTYVEDAVDQYVNDLSDLNKKNFNNIKKVLEMCCNYKEFKNSLQAIGCCIIGRENKNITVNSPTGCGKTLMVLSNIICKLNYITCIILPTITLIQQYENILSSINVGFITITSYSDKKNIKNFLKNDLNNDKNLLEKYNVILITPESFLKEKIINMLNNLYKNKILHRIVLDEVYQVIDYDLRFRKDYLNILYKLNLFSDIQVIMMSATIHNDI</sequence>
<dbReference type="EC" id="3.6.4.13" evidence="4"/>
<dbReference type="InterPro" id="IPR027417">
    <property type="entry name" value="P-loop_NTPase"/>
</dbReference>
<comment type="function">
    <text evidence="4">RNA helicase.</text>
</comment>
<protein>
    <recommendedName>
        <fullName evidence="4">ATP-dependent RNA helicase</fullName>
        <ecNumber evidence="4">3.6.4.13</ecNumber>
    </recommendedName>
</protein>
<evidence type="ECO:0000256" key="4">
    <source>
        <dbReference type="RuleBase" id="RU365068"/>
    </source>
</evidence>
<feature type="domain" description="Helicase ATP-binding" evidence="5">
    <location>
        <begin position="68"/>
        <end position="233"/>
    </location>
</feature>
<dbReference type="GO" id="GO:0016787">
    <property type="term" value="F:hydrolase activity"/>
    <property type="evidence" value="ECO:0007669"/>
    <property type="project" value="UniProtKB-KW"/>
</dbReference>
<dbReference type="AlphaFoldDB" id="A0A0K0EC45"/>
<dbReference type="Gene3D" id="3.40.50.300">
    <property type="entry name" value="P-loop containing nucleotide triphosphate hydrolases"/>
    <property type="match status" value="1"/>
</dbReference>
<keyword evidence="4" id="KW-0694">RNA-binding</keyword>
<evidence type="ECO:0000313" key="6">
    <source>
        <dbReference type="WBParaSite" id="SSTP_0000705300.1"/>
    </source>
</evidence>
<dbReference type="GO" id="GO:0003723">
    <property type="term" value="F:RNA binding"/>
    <property type="evidence" value="ECO:0007669"/>
    <property type="project" value="UniProtKB-UniRule"/>
</dbReference>
<comment type="domain">
    <text evidence="4">The Q motif is unique to and characteristic of the DEAD box family of RNA helicases and controls ATP binding and hydrolysis.</text>
</comment>
<evidence type="ECO:0000256" key="2">
    <source>
        <dbReference type="ARBA" id="ARBA00022801"/>
    </source>
</evidence>
<keyword evidence="2 4" id="KW-0378">Hydrolase</keyword>
<reference evidence="6" key="1">
    <citation type="submission" date="2015-08" db="UniProtKB">
        <authorList>
            <consortium name="WormBaseParasite"/>
        </authorList>
    </citation>
    <scope>IDENTIFICATION</scope>
</reference>
<name>A0A0K0EC45_STRER</name>
<keyword evidence="4" id="KW-0347">Helicase</keyword>
<dbReference type="PROSITE" id="PS51192">
    <property type="entry name" value="HELICASE_ATP_BIND_1"/>
    <property type="match status" value="1"/>
</dbReference>
<dbReference type="GO" id="GO:0003724">
    <property type="term" value="F:RNA helicase activity"/>
    <property type="evidence" value="ECO:0007669"/>
    <property type="project" value="UniProtKB-EC"/>
</dbReference>
<comment type="catalytic activity">
    <reaction evidence="4">
        <text>ATP + H2O = ADP + phosphate + H(+)</text>
        <dbReference type="Rhea" id="RHEA:13065"/>
        <dbReference type="ChEBI" id="CHEBI:15377"/>
        <dbReference type="ChEBI" id="CHEBI:15378"/>
        <dbReference type="ChEBI" id="CHEBI:30616"/>
        <dbReference type="ChEBI" id="CHEBI:43474"/>
        <dbReference type="ChEBI" id="CHEBI:456216"/>
        <dbReference type="EC" id="3.6.4.13"/>
    </reaction>
</comment>
<organism evidence="6">
    <name type="scientific">Strongyloides stercoralis</name>
    <name type="common">Threadworm</name>
    <dbReference type="NCBI Taxonomy" id="6248"/>
    <lineage>
        <taxon>Eukaryota</taxon>
        <taxon>Metazoa</taxon>
        <taxon>Ecdysozoa</taxon>
        <taxon>Nematoda</taxon>
        <taxon>Chromadorea</taxon>
        <taxon>Rhabditida</taxon>
        <taxon>Tylenchina</taxon>
        <taxon>Panagrolaimomorpha</taxon>
        <taxon>Strongyloidoidea</taxon>
        <taxon>Strongyloididae</taxon>
        <taxon>Strongyloides</taxon>
    </lineage>
</organism>
<dbReference type="Pfam" id="PF00270">
    <property type="entry name" value="DEAD"/>
    <property type="match status" value="1"/>
</dbReference>
<accession>A0A0K0EC45</accession>
<proteinExistence type="inferred from homology"/>
<dbReference type="PANTHER" id="PTHR24031">
    <property type="entry name" value="RNA HELICASE"/>
    <property type="match status" value="1"/>
</dbReference>
<keyword evidence="1 4" id="KW-0547">Nucleotide-binding</keyword>
<dbReference type="SUPFAM" id="SSF52540">
    <property type="entry name" value="P-loop containing nucleoside triphosphate hydrolases"/>
    <property type="match status" value="1"/>
</dbReference>
<evidence type="ECO:0000259" key="5">
    <source>
        <dbReference type="PROSITE" id="PS51192"/>
    </source>
</evidence>
<dbReference type="GO" id="GO:0005524">
    <property type="term" value="F:ATP binding"/>
    <property type="evidence" value="ECO:0007669"/>
    <property type="project" value="UniProtKB-UniRule"/>
</dbReference>
<dbReference type="InterPro" id="IPR011545">
    <property type="entry name" value="DEAD/DEAH_box_helicase_dom"/>
</dbReference>
<evidence type="ECO:0000256" key="3">
    <source>
        <dbReference type="ARBA" id="ARBA00022840"/>
    </source>
</evidence>
<evidence type="ECO:0000256" key="1">
    <source>
        <dbReference type="ARBA" id="ARBA00022741"/>
    </source>
</evidence>
<dbReference type="WBParaSite" id="SSTP_0000705300.1">
    <property type="protein sequence ID" value="SSTP_0000705300.1"/>
    <property type="gene ID" value="SSTP_0000705300"/>
</dbReference>
<dbReference type="STRING" id="6248.A0A0K0EC45"/>
<dbReference type="InterPro" id="IPR014001">
    <property type="entry name" value="Helicase_ATP-bd"/>
</dbReference>
<comment type="similarity">
    <text evidence="4">Belongs to the DEAD box helicase family.</text>
</comment>
<keyword evidence="3 4" id="KW-0067">ATP-binding</keyword>